<reference evidence="2" key="2">
    <citation type="submission" date="2020-11" db="EMBL/GenBank/DDBJ databases">
        <authorList>
            <person name="McCartney M.A."/>
            <person name="Auch B."/>
            <person name="Kono T."/>
            <person name="Mallez S."/>
            <person name="Becker A."/>
            <person name="Gohl D.M."/>
            <person name="Silverstein K.A.T."/>
            <person name="Koren S."/>
            <person name="Bechman K.B."/>
            <person name="Herman A."/>
            <person name="Abrahante J.E."/>
            <person name="Garbe J."/>
        </authorList>
    </citation>
    <scope>NUCLEOTIDE SEQUENCE</scope>
    <source>
        <strain evidence="2">Duluth1</strain>
        <tissue evidence="2">Whole animal</tissue>
    </source>
</reference>
<keyword evidence="3" id="KW-1185">Reference proteome</keyword>
<evidence type="ECO:0000313" key="3">
    <source>
        <dbReference type="Proteomes" id="UP000828390"/>
    </source>
</evidence>
<protein>
    <submittedName>
        <fullName evidence="2">Uncharacterized protein</fullName>
    </submittedName>
</protein>
<dbReference type="EMBL" id="JAIWYP010000012">
    <property type="protein sequence ID" value="KAH3724735.1"/>
    <property type="molecule type" value="Genomic_DNA"/>
</dbReference>
<organism evidence="2 3">
    <name type="scientific">Dreissena polymorpha</name>
    <name type="common">Zebra mussel</name>
    <name type="synonym">Mytilus polymorpha</name>
    <dbReference type="NCBI Taxonomy" id="45954"/>
    <lineage>
        <taxon>Eukaryota</taxon>
        <taxon>Metazoa</taxon>
        <taxon>Spiralia</taxon>
        <taxon>Lophotrochozoa</taxon>
        <taxon>Mollusca</taxon>
        <taxon>Bivalvia</taxon>
        <taxon>Autobranchia</taxon>
        <taxon>Heteroconchia</taxon>
        <taxon>Euheterodonta</taxon>
        <taxon>Imparidentia</taxon>
        <taxon>Neoheterodontei</taxon>
        <taxon>Myida</taxon>
        <taxon>Dreissenoidea</taxon>
        <taxon>Dreissenidae</taxon>
        <taxon>Dreissena</taxon>
    </lineage>
</organism>
<accession>A0A9D4HN67</accession>
<dbReference type="Proteomes" id="UP000828390">
    <property type="component" value="Unassembled WGS sequence"/>
</dbReference>
<keyword evidence="1" id="KW-0472">Membrane</keyword>
<keyword evidence="1" id="KW-0812">Transmembrane</keyword>
<proteinExistence type="predicted"/>
<gene>
    <name evidence="2" type="ORF">DPMN_050559</name>
</gene>
<comment type="caution">
    <text evidence="2">The sequence shown here is derived from an EMBL/GenBank/DDBJ whole genome shotgun (WGS) entry which is preliminary data.</text>
</comment>
<evidence type="ECO:0000256" key="1">
    <source>
        <dbReference type="SAM" id="Phobius"/>
    </source>
</evidence>
<evidence type="ECO:0000313" key="2">
    <source>
        <dbReference type="EMBL" id="KAH3724735.1"/>
    </source>
</evidence>
<feature type="transmembrane region" description="Helical" evidence="1">
    <location>
        <begin position="30"/>
        <end position="53"/>
    </location>
</feature>
<dbReference type="AlphaFoldDB" id="A0A9D4HN67"/>
<reference evidence="2" key="1">
    <citation type="journal article" date="2019" name="bioRxiv">
        <title>The Genome of the Zebra Mussel, Dreissena polymorpha: A Resource for Invasive Species Research.</title>
        <authorList>
            <person name="McCartney M.A."/>
            <person name="Auch B."/>
            <person name="Kono T."/>
            <person name="Mallez S."/>
            <person name="Zhang Y."/>
            <person name="Obille A."/>
            <person name="Becker A."/>
            <person name="Abrahante J.E."/>
            <person name="Garbe J."/>
            <person name="Badalamenti J.P."/>
            <person name="Herman A."/>
            <person name="Mangelson H."/>
            <person name="Liachko I."/>
            <person name="Sullivan S."/>
            <person name="Sone E.D."/>
            <person name="Koren S."/>
            <person name="Silverstein K.A.T."/>
            <person name="Beckman K.B."/>
            <person name="Gohl D.M."/>
        </authorList>
    </citation>
    <scope>NUCLEOTIDE SEQUENCE</scope>
    <source>
        <strain evidence="2">Duluth1</strain>
        <tissue evidence="2">Whole animal</tissue>
    </source>
</reference>
<sequence>MRLGNVISIRRGGKASCSSLGYRSVPEQRIFGLMFPLIGFVFSKKIVICNMILIRALIRIKTYVGSICSSFEGGSLKNDPSGQSSSSASKVTPFEVVFAKWRK</sequence>
<name>A0A9D4HN67_DREPO</name>
<keyword evidence="1" id="KW-1133">Transmembrane helix</keyword>